<feature type="compositionally biased region" description="Low complexity" evidence="1">
    <location>
        <begin position="157"/>
        <end position="189"/>
    </location>
</feature>
<protein>
    <submittedName>
        <fullName evidence="2">Uncharacterized protein</fullName>
    </submittedName>
</protein>
<feature type="compositionally biased region" description="Low complexity" evidence="1">
    <location>
        <begin position="21"/>
        <end position="31"/>
    </location>
</feature>
<feature type="region of interest" description="Disordered" evidence="1">
    <location>
        <begin position="1"/>
        <end position="40"/>
    </location>
</feature>
<dbReference type="KEGG" id="samb:SAM23877_p005"/>
<feature type="compositionally biased region" description="Gly residues" evidence="1">
    <location>
        <begin position="214"/>
        <end position="237"/>
    </location>
</feature>
<organism evidence="2 3">
    <name type="scientific">Streptomyces ambofaciens (strain ATCC 23877 / 3486 / DSM 40053 / JCM 4204 / NBRC 12836 / NRRL B-2516)</name>
    <dbReference type="NCBI Taxonomy" id="278992"/>
    <lineage>
        <taxon>Bacteria</taxon>
        <taxon>Bacillati</taxon>
        <taxon>Actinomycetota</taxon>
        <taxon>Actinomycetes</taxon>
        <taxon>Kitasatosporales</taxon>
        <taxon>Streptomycetaceae</taxon>
        <taxon>Streptomyces</taxon>
    </lineage>
</organism>
<accession>A0A0K2B601</accession>
<feature type="compositionally biased region" description="Basic and acidic residues" evidence="1">
    <location>
        <begin position="300"/>
        <end position="309"/>
    </location>
</feature>
<sequence>MASDTVPAAVPGPHDPPPNTAPTTPASSGAGQQPTGVAGLLAPIEATRTPFTLGPGATTLTADGEQAVTDTSSAVFTAEDAPADEPGKNGKAASAKQQQSVIKAWMLAGAERWKKGADARNKRLDLQKEKAKARQVKETVTVNRSEKVDSGSGNSGKGSKTNTAGKSLSSKSSGPGKAAGAGPKNTSGPAGSGKPGSGGSGRGTAGGHKQDVGRSGGGTGPKGNGGPGRGGTGGGSGSPSTSGNAGKGRGGADKQTAGKSGADGGTRSKTGKDKQASTGNTCGDTGGTGKPGDSGPAGKPGKDNPKDSRGGSSSTPAPKPKDGKTTTPSSKTTPATDKDTSPKDQAKPDNATGRPNTDTTGSGQKKPPTADGTPKTPQKVDLTKAPNAGKDTSRRPDTARTLTPRVNLQSSREAGYRDGTRAAKAVAHATAWRDGTRDGYRDTTEAASREKARLDKAHNDRKKTRTSPEDTPVTQTASSADYQQQVPPKPTHAPGPQPVPVAGVDSTHVHLGDTAARPTISRGEVRTLRNFQQQLQGKTDRMTMVAEATRTLEDHANEQAKQITQLLEQARGVKGGDKLVAALSTLADAAQVQATKAAEIHKRAVRSSEACKALHANTETRYGGIYKAVIDSPEAAPAVMNFYREMGHANA</sequence>
<dbReference type="EMBL" id="CP012383">
    <property type="protein sequence ID" value="AKZ60714.1"/>
    <property type="molecule type" value="Genomic_DNA"/>
</dbReference>
<evidence type="ECO:0000313" key="2">
    <source>
        <dbReference type="EMBL" id="AKZ60714.1"/>
    </source>
</evidence>
<evidence type="ECO:0000256" key="1">
    <source>
        <dbReference type="SAM" id="MobiDB-lite"/>
    </source>
</evidence>
<feature type="compositionally biased region" description="Low complexity" evidence="1">
    <location>
        <begin position="1"/>
        <end position="12"/>
    </location>
</feature>
<proteinExistence type="predicted"/>
<feature type="compositionally biased region" description="Low complexity" evidence="1">
    <location>
        <begin position="325"/>
        <end position="335"/>
    </location>
</feature>
<reference evidence="3" key="1">
    <citation type="journal article" date="2015" name="J. Biotechnol.">
        <title>Complete genome sequence of Streptomyces ambofaciens ATCC 23877, the spiramycin producer.</title>
        <authorList>
            <person name="Thibessard A."/>
            <person name="Haas D."/>
            <person name="Gerbaud C."/>
            <person name="Aigle B."/>
            <person name="Lautru S."/>
            <person name="Pernodet J.L."/>
            <person name="Leblond P."/>
        </authorList>
    </citation>
    <scope>NUCLEOTIDE SEQUENCE [LARGE SCALE GENOMIC DNA]</scope>
    <source>
        <strain evidence="3">ATCC 23877 / 3486 / DSM 40053 / JCM 4204 / NBRC 12836 / NRRL B-2516</strain>
        <plasmid evidence="3">pSAM1</plasmid>
    </source>
</reference>
<feature type="compositionally biased region" description="Basic and acidic residues" evidence="1">
    <location>
        <begin position="114"/>
        <end position="137"/>
    </location>
</feature>
<keyword evidence="2" id="KW-0614">Plasmid</keyword>
<dbReference type="Proteomes" id="UP000061018">
    <property type="component" value="Plasmid pSAM1"/>
</dbReference>
<feature type="compositionally biased region" description="Polar residues" evidence="1">
    <location>
        <begin position="400"/>
        <end position="412"/>
    </location>
</feature>
<gene>
    <name evidence="2" type="ORF">SAM23877_p005</name>
</gene>
<evidence type="ECO:0000313" key="3">
    <source>
        <dbReference type="Proteomes" id="UP000061018"/>
    </source>
</evidence>
<feature type="compositionally biased region" description="Pro residues" evidence="1">
    <location>
        <begin position="487"/>
        <end position="499"/>
    </location>
</feature>
<feature type="region of interest" description="Disordered" evidence="1">
    <location>
        <begin position="71"/>
        <end position="99"/>
    </location>
</feature>
<geneLocation type="plasmid" evidence="2 3">
    <name>pSAM1</name>
</geneLocation>
<feature type="compositionally biased region" description="Basic and acidic residues" evidence="1">
    <location>
        <begin position="336"/>
        <end position="347"/>
    </location>
</feature>
<dbReference type="RefSeq" id="WP_053143200.1">
    <property type="nucleotide sequence ID" value="NZ_CP012383.1"/>
</dbReference>
<feature type="compositionally biased region" description="Basic and acidic residues" evidence="1">
    <location>
        <begin position="434"/>
        <end position="458"/>
    </location>
</feature>
<name>A0A0K2B601_STRA7</name>
<feature type="compositionally biased region" description="Polar residues" evidence="1">
    <location>
        <begin position="353"/>
        <end position="363"/>
    </location>
</feature>
<feature type="compositionally biased region" description="Polar residues" evidence="1">
    <location>
        <begin position="472"/>
        <end position="486"/>
    </location>
</feature>
<feature type="compositionally biased region" description="Gly residues" evidence="1">
    <location>
        <begin position="190"/>
        <end position="206"/>
    </location>
</feature>
<feature type="region of interest" description="Disordered" evidence="1">
    <location>
        <begin position="114"/>
        <end position="499"/>
    </location>
</feature>
<dbReference type="AlphaFoldDB" id="A0A0K2B601"/>